<reference evidence="2 3" key="1">
    <citation type="submission" date="2020-09" db="EMBL/GenBank/DDBJ databases">
        <title>De no assembly of potato wild relative species, Solanum commersonii.</title>
        <authorList>
            <person name="Cho K."/>
        </authorList>
    </citation>
    <scope>NUCLEOTIDE SEQUENCE [LARGE SCALE GENOMIC DNA]</scope>
    <source>
        <strain evidence="2">LZ3.2</strain>
        <tissue evidence="2">Leaf</tissue>
    </source>
</reference>
<organism evidence="2 3">
    <name type="scientific">Solanum commersonii</name>
    <name type="common">Commerson's wild potato</name>
    <name type="synonym">Commerson's nightshade</name>
    <dbReference type="NCBI Taxonomy" id="4109"/>
    <lineage>
        <taxon>Eukaryota</taxon>
        <taxon>Viridiplantae</taxon>
        <taxon>Streptophyta</taxon>
        <taxon>Embryophyta</taxon>
        <taxon>Tracheophyta</taxon>
        <taxon>Spermatophyta</taxon>
        <taxon>Magnoliopsida</taxon>
        <taxon>eudicotyledons</taxon>
        <taxon>Gunneridae</taxon>
        <taxon>Pentapetalae</taxon>
        <taxon>asterids</taxon>
        <taxon>lamiids</taxon>
        <taxon>Solanales</taxon>
        <taxon>Solanaceae</taxon>
        <taxon>Solanoideae</taxon>
        <taxon>Solaneae</taxon>
        <taxon>Solanum</taxon>
    </lineage>
</organism>
<proteinExistence type="predicted"/>
<gene>
    <name evidence="2" type="ORF">H5410_016419</name>
</gene>
<accession>A0A9J5ZWZ0</accession>
<evidence type="ECO:0000313" key="2">
    <source>
        <dbReference type="EMBL" id="KAG5616595.1"/>
    </source>
</evidence>
<dbReference type="Proteomes" id="UP000824120">
    <property type="component" value="Chromosome 3"/>
</dbReference>
<evidence type="ECO:0000256" key="1">
    <source>
        <dbReference type="SAM" id="MobiDB-lite"/>
    </source>
</evidence>
<protein>
    <submittedName>
        <fullName evidence="2">Uncharacterized protein</fullName>
    </submittedName>
</protein>
<name>A0A9J5ZWZ0_SOLCO</name>
<dbReference type="AlphaFoldDB" id="A0A9J5ZWZ0"/>
<sequence length="79" mass="9206">MLDLENTEGGDRSRVIRMDNHPPNQLSHPKGLIRHLDKPTWVVVHWWECFTINQRSRVRALGMEKIMLGAPPLNGPWRV</sequence>
<evidence type="ECO:0000313" key="3">
    <source>
        <dbReference type="Proteomes" id="UP000824120"/>
    </source>
</evidence>
<feature type="compositionally biased region" description="Basic and acidic residues" evidence="1">
    <location>
        <begin position="9"/>
        <end position="20"/>
    </location>
</feature>
<feature type="region of interest" description="Disordered" evidence="1">
    <location>
        <begin position="1"/>
        <end position="30"/>
    </location>
</feature>
<dbReference type="EMBL" id="JACXVP010000003">
    <property type="protein sequence ID" value="KAG5616595.1"/>
    <property type="molecule type" value="Genomic_DNA"/>
</dbReference>
<keyword evidence="3" id="KW-1185">Reference proteome</keyword>
<comment type="caution">
    <text evidence="2">The sequence shown here is derived from an EMBL/GenBank/DDBJ whole genome shotgun (WGS) entry which is preliminary data.</text>
</comment>